<sequence>MARTIEQEREQLAAEGRKLEERRRQLAERERSELLKEVEKSGLLKGDAEQIRSILGAVKSMGVAEVAKRLAA</sequence>
<accession>A0ABX2JIV0</accession>
<gene>
    <name evidence="2" type="ORF">HRV97_15510</name>
</gene>
<dbReference type="Proteomes" id="UP000621447">
    <property type="component" value="Unassembled WGS sequence"/>
</dbReference>
<feature type="coiled-coil region" evidence="1">
    <location>
        <begin position="2"/>
        <end position="37"/>
    </location>
</feature>
<protein>
    <submittedName>
        <fullName evidence="2">Uncharacterized protein</fullName>
    </submittedName>
</protein>
<keyword evidence="3" id="KW-1185">Reference proteome</keyword>
<reference evidence="2 3" key="1">
    <citation type="submission" date="2020-06" db="EMBL/GenBank/DDBJ databases">
        <title>Sphingomonas hominis sp. nov., a member of the Sphingomonas, isolated from the hair of a 22-year-old girl.</title>
        <authorList>
            <person name="Zhang D.-F."/>
            <person name="Cui X.-W."/>
        </authorList>
    </citation>
    <scope>NUCLEOTIDE SEQUENCE [LARGE SCALE GENOMIC DNA]</scope>
    <source>
        <strain evidence="2 3">HHU CXW</strain>
    </source>
</reference>
<dbReference type="RefSeq" id="WP_016509334.1">
    <property type="nucleotide sequence ID" value="NZ_JABULH010000009.1"/>
</dbReference>
<dbReference type="EMBL" id="JABULH010000009">
    <property type="protein sequence ID" value="NTS66558.1"/>
    <property type="molecule type" value="Genomic_DNA"/>
</dbReference>
<evidence type="ECO:0000256" key="1">
    <source>
        <dbReference type="SAM" id="Coils"/>
    </source>
</evidence>
<proteinExistence type="predicted"/>
<name>A0ABX2JIV0_9SPHN</name>
<evidence type="ECO:0000313" key="2">
    <source>
        <dbReference type="EMBL" id="NTS66558.1"/>
    </source>
</evidence>
<organism evidence="2 3">
    <name type="scientific">Sphingomonas hominis</name>
    <dbReference type="NCBI Taxonomy" id="2741495"/>
    <lineage>
        <taxon>Bacteria</taxon>
        <taxon>Pseudomonadati</taxon>
        <taxon>Pseudomonadota</taxon>
        <taxon>Alphaproteobacteria</taxon>
        <taxon>Sphingomonadales</taxon>
        <taxon>Sphingomonadaceae</taxon>
        <taxon>Sphingomonas</taxon>
    </lineage>
</organism>
<keyword evidence="1" id="KW-0175">Coiled coil</keyword>
<evidence type="ECO:0000313" key="3">
    <source>
        <dbReference type="Proteomes" id="UP000621447"/>
    </source>
</evidence>
<comment type="caution">
    <text evidence="2">The sequence shown here is derived from an EMBL/GenBank/DDBJ whole genome shotgun (WGS) entry which is preliminary data.</text>
</comment>